<dbReference type="Pfam" id="PF13899">
    <property type="entry name" value="Thioredoxin_7"/>
    <property type="match status" value="1"/>
</dbReference>
<dbReference type="EMBL" id="BAABGA010000076">
    <property type="protein sequence ID" value="GAA4465717.1"/>
    <property type="molecule type" value="Genomic_DNA"/>
</dbReference>
<dbReference type="InterPro" id="IPR003834">
    <property type="entry name" value="Cyt_c_assmbl_TM_dom"/>
</dbReference>
<dbReference type="PANTHER" id="PTHR32234">
    <property type="entry name" value="THIOL:DISULFIDE INTERCHANGE PROTEIN DSBD"/>
    <property type="match status" value="1"/>
</dbReference>
<dbReference type="Pfam" id="PF11412">
    <property type="entry name" value="DsbD_N"/>
    <property type="match status" value="1"/>
</dbReference>
<feature type="chain" id="PRO_5046736472" evidence="8">
    <location>
        <begin position="30"/>
        <end position="872"/>
    </location>
</feature>
<evidence type="ECO:0000256" key="3">
    <source>
        <dbReference type="ARBA" id="ARBA00022748"/>
    </source>
</evidence>
<evidence type="ECO:0000259" key="9">
    <source>
        <dbReference type="Pfam" id="PF02683"/>
    </source>
</evidence>
<dbReference type="Gene3D" id="3.40.30.10">
    <property type="entry name" value="Glutaredoxin"/>
    <property type="match status" value="1"/>
</dbReference>
<evidence type="ECO:0000313" key="11">
    <source>
        <dbReference type="EMBL" id="GAA4465717.1"/>
    </source>
</evidence>
<feature type="region of interest" description="Disordered" evidence="6">
    <location>
        <begin position="383"/>
        <end position="404"/>
    </location>
</feature>
<feature type="transmembrane region" description="Helical" evidence="7">
    <location>
        <begin position="650"/>
        <end position="666"/>
    </location>
</feature>
<dbReference type="CDD" id="cd02953">
    <property type="entry name" value="DsbDgamma"/>
    <property type="match status" value="1"/>
</dbReference>
<keyword evidence="4 7" id="KW-1133">Transmembrane helix</keyword>
<name>A0ABP8NEH5_9BACT</name>
<feature type="transmembrane region" description="Helical" evidence="7">
    <location>
        <begin position="451"/>
        <end position="477"/>
    </location>
</feature>
<keyword evidence="2 7" id="KW-0812">Transmembrane</keyword>
<feature type="domain" description="Thiol:disulfide interchange protein DsbD N-terminal" evidence="10">
    <location>
        <begin position="62"/>
        <end position="180"/>
    </location>
</feature>
<accession>A0ABP8NEH5</accession>
<feature type="transmembrane region" description="Helical" evidence="7">
    <location>
        <begin position="575"/>
        <end position="604"/>
    </location>
</feature>
<keyword evidence="12" id="KW-1185">Reference proteome</keyword>
<evidence type="ECO:0000259" key="10">
    <source>
        <dbReference type="Pfam" id="PF11412"/>
    </source>
</evidence>
<feature type="compositionally biased region" description="Polar residues" evidence="6">
    <location>
        <begin position="390"/>
        <end position="402"/>
    </location>
</feature>
<dbReference type="RefSeq" id="WP_345326892.1">
    <property type="nucleotide sequence ID" value="NZ_BAABGA010000076.1"/>
</dbReference>
<evidence type="ECO:0000256" key="7">
    <source>
        <dbReference type="SAM" id="Phobius"/>
    </source>
</evidence>
<dbReference type="InterPro" id="IPR036249">
    <property type="entry name" value="Thioredoxin-like_sf"/>
</dbReference>
<evidence type="ECO:0000256" key="4">
    <source>
        <dbReference type="ARBA" id="ARBA00022989"/>
    </source>
</evidence>
<evidence type="ECO:0000256" key="8">
    <source>
        <dbReference type="SAM" id="SignalP"/>
    </source>
</evidence>
<evidence type="ECO:0000256" key="5">
    <source>
        <dbReference type="ARBA" id="ARBA00023136"/>
    </source>
</evidence>
<evidence type="ECO:0000256" key="1">
    <source>
        <dbReference type="ARBA" id="ARBA00004141"/>
    </source>
</evidence>
<feature type="transmembrane region" description="Helical" evidence="7">
    <location>
        <begin position="533"/>
        <end position="554"/>
    </location>
</feature>
<feature type="transmembrane region" description="Helical" evidence="7">
    <location>
        <begin position="610"/>
        <end position="630"/>
    </location>
</feature>
<feature type="domain" description="Cytochrome C biogenesis protein transmembrane" evidence="9">
    <location>
        <begin position="453"/>
        <end position="662"/>
    </location>
</feature>
<feature type="transmembrane region" description="Helical" evidence="7">
    <location>
        <begin position="498"/>
        <end position="521"/>
    </location>
</feature>
<evidence type="ECO:0000313" key="12">
    <source>
        <dbReference type="Proteomes" id="UP001500840"/>
    </source>
</evidence>
<keyword evidence="3" id="KW-0201">Cytochrome c-type biogenesis</keyword>
<feature type="transmembrane region" description="Helical" evidence="7">
    <location>
        <begin position="701"/>
        <end position="722"/>
    </location>
</feature>
<keyword evidence="8" id="KW-0732">Signal</keyword>
<feature type="transmembrane region" description="Helical" evidence="7">
    <location>
        <begin position="672"/>
        <end position="689"/>
    </location>
</feature>
<dbReference type="SUPFAM" id="SSF52833">
    <property type="entry name" value="Thioredoxin-like"/>
    <property type="match status" value="1"/>
</dbReference>
<gene>
    <name evidence="11" type="ORF">GCM10023156_53810</name>
</gene>
<comment type="subcellular location">
    <subcellularLocation>
        <location evidence="1">Membrane</location>
        <topology evidence="1">Multi-pass membrane protein</topology>
    </subcellularLocation>
</comment>
<organism evidence="11 12">
    <name type="scientific">Novipirellula rosea</name>
    <dbReference type="NCBI Taxonomy" id="1031540"/>
    <lineage>
        <taxon>Bacteria</taxon>
        <taxon>Pseudomonadati</taxon>
        <taxon>Planctomycetota</taxon>
        <taxon>Planctomycetia</taxon>
        <taxon>Pirellulales</taxon>
        <taxon>Pirellulaceae</taxon>
        <taxon>Novipirellula</taxon>
    </lineage>
</organism>
<proteinExistence type="predicted"/>
<reference evidence="12" key="1">
    <citation type="journal article" date="2019" name="Int. J. Syst. Evol. Microbiol.">
        <title>The Global Catalogue of Microorganisms (GCM) 10K type strain sequencing project: providing services to taxonomists for standard genome sequencing and annotation.</title>
        <authorList>
            <consortium name="The Broad Institute Genomics Platform"/>
            <consortium name="The Broad Institute Genome Sequencing Center for Infectious Disease"/>
            <person name="Wu L."/>
            <person name="Ma J."/>
        </authorList>
    </citation>
    <scope>NUCLEOTIDE SEQUENCE [LARGE SCALE GENOMIC DNA]</scope>
    <source>
        <strain evidence="12">JCM 17759</strain>
    </source>
</reference>
<dbReference type="Proteomes" id="UP001500840">
    <property type="component" value="Unassembled WGS sequence"/>
</dbReference>
<keyword evidence="5 7" id="KW-0472">Membrane</keyword>
<feature type="signal peptide" evidence="8">
    <location>
        <begin position="1"/>
        <end position="29"/>
    </location>
</feature>
<dbReference type="InterPro" id="IPR028250">
    <property type="entry name" value="DsbDN"/>
</dbReference>
<dbReference type="Pfam" id="PF02683">
    <property type="entry name" value="DsbD_TM"/>
    <property type="match status" value="1"/>
</dbReference>
<dbReference type="InterPro" id="IPR035671">
    <property type="entry name" value="DsbD_gamma"/>
</dbReference>
<comment type="caution">
    <text evidence="11">The sequence shown here is derived from an EMBL/GenBank/DDBJ whole genome shotgun (WGS) entry which is preliminary data.</text>
</comment>
<sequence length="872" mass="92960">MINKNGGSLLGLGCLLLTLLVGVPQTATAQTGFDNDGSVFSDFSLGGFGQDSGDPAKWEAKYFVDASGTRGRLDVIVNVDRGWHIYSVTQPSGGPMKTNLSIESPESVKLAGKFAPDEAPHKSVSEIFKGITIEEHGGRVVWSAPLEIPADFRDPISIAVEAQVCKPDGACIPISETLTAAFAGNVTVSAAMTQAGNASVEPEESVATKPFRDDGYEVQWTAELTPATVAPGERATLKLTAIPDAGFHVYQLTVDDGDFSTNMVVSEKSGLRVGAPKASSIAVPVDAKLLPGVMFHKGTVTWSVPVEVPKDTELGTHKISGMIAYQACTDKSCQQPMALSFSTTLEVGKTNASATSAAVQFTSAKRADVLDAAAETDWVDKLQAKPAPAPQNTGSDTNTLPTDDNDVAAAATQAPRKDSLDGKAADSAAHPATPVQPIVINDGGDTEGRPFAVVLMFAFLGGVILNFMPCVLPVVGLKVMSFVQQAGADRKRAFLLNFFYAAGILSVFALLTALAVVFSLSWGEQFTYLPVRLGLTLLMFAMALSYLGVWEIPAPGMAGGKVSQDLQKREGYPGAFAKGAFATVLSTPCSGPFLGAIFGLTIALTAAETTALMMTIGLGMAIPYIMIGIWPKLVAWLPKPGNWMETLKEFLAFLFLATVAFFFNQFSDDHKVPVFVTLLGVWFGCWIIGKVPNWADIEKRLVAWVSGVGIATAIGFMAFQYLGAEPAPQDGVKTIAWEEYSEDRLQELQAEGRTVMIDFTAKWCVNCIVNYNVALNTEETRKVIEELDAVPMLADWTDHNPEIKSKLAELQSRSIPVLAIYPGSNPNQPIVLRDLVSQSAVIDALRQAGASVDDPAIARSKKSPSKSTAFVH</sequence>
<dbReference type="PANTHER" id="PTHR32234:SF3">
    <property type="entry name" value="SUPPRESSION OF COPPER SENSITIVITY PROTEIN"/>
    <property type="match status" value="1"/>
</dbReference>
<evidence type="ECO:0000256" key="6">
    <source>
        <dbReference type="SAM" id="MobiDB-lite"/>
    </source>
</evidence>
<evidence type="ECO:0000256" key="2">
    <source>
        <dbReference type="ARBA" id="ARBA00022692"/>
    </source>
</evidence>
<protein>
    <submittedName>
        <fullName evidence="11">Protein-disulfide reductase DsbD family protein</fullName>
    </submittedName>
</protein>